<proteinExistence type="predicted"/>
<protein>
    <submittedName>
        <fullName evidence="1">Uncharacterized protein</fullName>
    </submittedName>
</protein>
<accession>A0AAV4QVB5</accession>
<reference evidence="1 2" key="1">
    <citation type="submission" date="2021-06" db="EMBL/GenBank/DDBJ databases">
        <title>Caerostris darwini draft genome.</title>
        <authorList>
            <person name="Kono N."/>
            <person name="Arakawa K."/>
        </authorList>
    </citation>
    <scope>NUCLEOTIDE SEQUENCE [LARGE SCALE GENOMIC DNA]</scope>
</reference>
<keyword evidence="2" id="KW-1185">Reference proteome</keyword>
<evidence type="ECO:0000313" key="1">
    <source>
        <dbReference type="EMBL" id="GIY11643.1"/>
    </source>
</evidence>
<name>A0AAV4QVB5_9ARAC</name>
<evidence type="ECO:0000313" key="2">
    <source>
        <dbReference type="Proteomes" id="UP001054837"/>
    </source>
</evidence>
<comment type="caution">
    <text evidence="1">The sequence shown here is derived from an EMBL/GenBank/DDBJ whole genome shotgun (WGS) entry which is preliminary data.</text>
</comment>
<dbReference type="AlphaFoldDB" id="A0AAV4QVB5"/>
<organism evidence="1 2">
    <name type="scientific">Caerostris darwini</name>
    <dbReference type="NCBI Taxonomy" id="1538125"/>
    <lineage>
        <taxon>Eukaryota</taxon>
        <taxon>Metazoa</taxon>
        <taxon>Ecdysozoa</taxon>
        <taxon>Arthropoda</taxon>
        <taxon>Chelicerata</taxon>
        <taxon>Arachnida</taxon>
        <taxon>Araneae</taxon>
        <taxon>Araneomorphae</taxon>
        <taxon>Entelegynae</taxon>
        <taxon>Araneoidea</taxon>
        <taxon>Araneidae</taxon>
        <taxon>Caerostris</taxon>
    </lineage>
</organism>
<gene>
    <name evidence="1" type="ORF">CDAR_52971</name>
</gene>
<sequence>GRKLKTVFEIWVDLLNTKGSLCLQTDYGAQLTLPRAGLSEIGKGEYQKSFAAVNFNCLQVCIGRSSKSLSINMCFGPRGTRLARRLRLTGAPSPFPRSRRNRRSRKEHISGLFEHFESRFK</sequence>
<dbReference type="Proteomes" id="UP001054837">
    <property type="component" value="Unassembled WGS sequence"/>
</dbReference>
<feature type="non-terminal residue" evidence="1">
    <location>
        <position position="1"/>
    </location>
</feature>
<dbReference type="EMBL" id="BPLQ01004936">
    <property type="protein sequence ID" value="GIY11643.1"/>
    <property type="molecule type" value="Genomic_DNA"/>
</dbReference>